<organism evidence="1 2">
    <name type="scientific">Ulvibacter litoralis</name>
    <dbReference type="NCBI Taxonomy" id="227084"/>
    <lineage>
        <taxon>Bacteria</taxon>
        <taxon>Pseudomonadati</taxon>
        <taxon>Bacteroidota</taxon>
        <taxon>Flavobacteriia</taxon>
        <taxon>Flavobacteriales</taxon>
        <taxon>Flavobacteriaceae</taxon>
        <taxon>Ulvibacter</taxon>
    </lineage>
</organism>
<keyword evidence="2" id="KW-1185">Reference proteome</keyword>
<proteinExistence type="predicted"/>
<evidence type="ECO:0000313" key="2">
    <source>
        <dbReference type="Proteomes" id="UP000199321"/>
    </source>
</evidence>
<reference evidence="1 2" key="1">
    <citation type="submission" date="2016-10" db="EMBL/GenBank/DDBJ databases">
        <authorList>
            <person name="de Groot N.N."/>
        </authorList>
    </citation>
    <scope>NUCLEOTIDE SEQUENCE [LARGE SCALE GENOMIC DNA]</scope>
    <source>
        <strain evidence="1 2">DSM 16195</strain>
    </source>
</reference>
<protein>
    <submittedName>
        <fullName evidence="1">Uncharacterized protein</fullName>
    </submittedName>
</protein>
<dbReference type="STRING" id="227084.SAMN05421855_102625"/>
<dbReference type="Proteomes" id="UP000199321">
    <property type="component" value="Unassembled WGS sequence"/>
</dbReference>
<gene>
    <name evidence="1" type="ORF">SAMN05421855_102625</name>
</gene>
<dbReference type="AlphaFoldDB" id="A0A1G7FKY2"/>
<sequence length="66" mass="7630">MKLPKLLGHTDSISSIIVGFDEYILHYSHLIIEYSKSYDFLKFVSFNNHTKGHSLAIIGLPFYIQK</sequence>
<dbReference type="EMBL" id="FNBA01000002">
    <property type="protein sequence ID" value="SDE76601.1"/>
    <property type="molecule type" value="Genomic_DNA"/>
</dbReference>
<name>A0A1G7FKY2_9FLAO</name>
<evidence type="ECO:0000313" key="1">
    <source>
        <dbReference type="EMBL" id="SDE76601.1"/>
    </source>
</evidence>
<accession>A0A1G7FKY2</accession>